<evidence type="ECO:0000313" key="2">
    <source>
        <dbReference type="Proteomes" id="UP000054279"/>
    </source>
</evidence>
<protein>
    <submittedName>
        <fullName evidence="1">Uncharacterized protein</fullName>
    </submittedName>
</protein>
<proteinExistence type="predicted"/>
<accession>A0A0C9VF84</accession>
<organism evidence="1 2">
    <name type="scientific">Sphaerobolus stellatus (strain SS14)</name>
    <dbReference type="NCBI Taxonomy" id="990650"/>
    <lineage>
        <taxon>Eukaryota</taxon>
        <taxon>Fungi</taxon>
        <taxon>Dikarya</taxon>
        <taxon>Basidiomycota</taxon>
        <taxon>Agaricomycotina</taxon>
        <taxon>Agaricomycetes</taxon>
        <taxon>Phallomycetidae</taxon>
        <taxon>Geastrales</taxon>
        <taxon>Sphaerobolaceae</taxon>
        <taxon>Sphaerobolus</taxon>
    </lineage>
</organism>
<evidence type="ECO:0000313" key="1">
    <source>
        <dbReference type="EMBL" id="KIJ36076.1"/>
    </source>
</evidence>
<dbReference type="AlphaFoldDB" id="A0A0C9VF84"/>
<keyword evidence="2" id="KW-1185">Reference proteome</keyword>
<dbReference type="OrthoDB" id="1681765at2759"/>
<dbReference type="HOGENOM" id="CLU_2298497_0_0_1"/>
<sequence length="101" mass="11497">VLEALTCPEVYNSYIMFLNNDSPVPDQIRQNPKYFPFLKGVLGAIDGSHLPARQAKTYWLLVLLICSSAMYYQDGRVAHLMVPYLLMQGSMISFCQEVDTF</sequence>
<dbReference type="EMBL" id="KN837182">
    <property type="protein sequence ID" value="KIJ36076.1"/>
    <property type="molecule type" value="Genomic_DNA"/>
</dbReference>
<reference evidence="1 2" key="1">
    <citation type="submission" date="2014-06" db="EMBL/GenBank/DDBJ databases">
        <title>Evolutionary Origins and Diversification of the Mycorrhizal Mutualists.</title>
        <authorList>
            <consortium name="DOE Joint Genome Institute"/>
            <consortium name="Mycorrhizal Genomics Consortium"/>
            <person name="Kohler A."/>
            <person name="Kuo A."/>
            <person name="Nagy L.G."/>
            <person name="Floudas D."/>
            <person name="Copeland A."/>
            <person name="Barry K.W."/>
            <person name="Cichocki N."/>
            <person name="Veneault-Fourrey C."/>
            <person name="LaButti K."/>
            <person name="Lindquist E.A."/>
            <person name="Lipzen A."/>
            <person name="Lundell T."/>
            <person name="Morin E."/>
            <person name="Murat C."/>
            <person name="Riley R."/>
            <person name="Ohm R."/>
            <person name="Sun H."/>
            <person name="Tunlid A."/>
            <person name="Henrissat B."/>
            <person name="Grigoriev I.V."/>
            <person name="Hibbett D.S."/>
            <person name="Martin F."/>
        </authorList>
    </citation>
    <scope>NUCLEOTIDE SEQUENCE [LARGE SCALE GENOMIC DNA]</scope>
    <source>
        <strain evidence="1 2">SS14</strain>
    </source>
</reference>
<feature type="non-terminal residue" evidence="1">
    <location>
        <position position="101"/>
    </location>
</feature>
<name>A0A0C9VF84_SPHS4</name>
<gene>
    <name evidence="1" type="ORF">M422DRAFT_179907</name>
</gene>
<dbReference type="Proteomes" id="UP000054279">
    <property type="component" value="Unassembled WGS sequence"/>
</dbReference>